<protein>
    <recommendedName>
        <fullName evidence="4">Flagellar basal-body rod protein FlgF</fullName>
    </recommendedName>
</protein>
<evidence type="ECO:0000259" key="6">
    <source>
        <dbReference type="Pfam" id="PF06429"/>
    </source>
</evidence>
<dbReference type="InterPro" id="IPR001444">
    <property type="entry name" value="Flag_bb_rod_N"/>
</dbReference>
<dbReference type="InterPro" id="IPR037925">
    <property type="entry name" value="FlgE/F/G-like"/>
</dbReference>
<dbReference type="InterPro" id="IPR010930">
    <property type="entry name" value="Flg_bb/hook_C_dom"/>
</dbReference>
<reference evidence="8 9" key="1">
    <citation type="submission" date="2018-06" db="EMBL/GenBank/DDBJ databases">
        <title>Genomic Encyclopedia of Archaeal and Bacterial Type Strains, Phase II (KMG-II): from individual species to whole genera.</title>
        <authorList>
            <person name="Goeker M."/>
        </authorList>
    </citation>
    <scope>NUCLEOTIDE SEQUENCE [LARGE SCALE GENOMIC DNA]</scope>
    <source>
        <strain evidence="8 9">DSM 13087</strain>
    </source>
</reference>
<dbReference type="Pfam" id="PF22692">
    <property type="entry name" value="LlgE_F_G_D1"/>
    <property type="match status" value="1"/>
</dbReference>
<dbReference type="InterPro" id="IPR012836">
    <property type="entry name" value="FlgF"/>
</dbReference>
<keyword evidence="3 4" id="KW-0975">Bacterial flagellum</keyword>
<dbReference type="InterPro" id="IPR020013">
    <property type="entry name" value="Flagellar_FlgE/F/G"/>
</dbReference>
<dbReference type="NCBIfam" id="NF009332">
    <property type="entry name" value="PRK12690.1"/>
    <property type="match status" value="1"/>
</dbReference>
<sequence length="238" mass="25687">MDNAAYIALTRMSGLRREMQVVANNIANATTAGFRREGMIFSEFVIAAQGQEPSLSMGLGNTRQTFQMQGALSQTNGTFDMAIEGEGFFQLDTAQGVRLTRAGAFTPNAAGELVNMDGHRLLDAGGAAIFIPPDARGIEMARDGTLSADGQPFAQVGLVRPVDPVTMHRAAGTLFTVDGPLEPVEAPTLLQGFVEDSNVDPILELTRMIEVQRAYERGQSLLDREDERIKSVIQTLGR</sequence>
<feature type="domain" description="Flagellar basal-body/hook protein C-terminal" evidence="6">
    <location>
        <begin position="191"/>
        <end position="234"/>
    </location>
</feature>
<dbReference type="GO" id="GO:0071978">
    <property type="term" value="P:bacterial-type flagellum-dependent swarming motility"/>
    <property type="evidence" value="ECO:0007669"/>
    <property type="project" value="TreeGrafter"/>
</dbReference>
<dbReference type="Pfam" id="PF06429">
    <property type="entry name" value="Flg_bbr_C"/>
    <property type="match status" value="1"/>
</dbReference>
<dbReference type="GO" id="GO:0030694">
    <property type="term" value="C:bacterial-type flagellum basal body, rod"/>
    <property type="evidence" value="ECO:0007669"/>
    <property type="project" value="UniProtKB-UniRule"/>
</dbReference>
<comment type="subcellular location">
    <subcellularLocation>
        <location evidence="1 4">Bacterial flagellum basal body</location>
    </subcellularLocation>
</comment>
<evidence type="ECO:0000259" key="7">
    <source>
        <dbReference type="Pfam" id="PF22692"/>
    </source>
</evidence>
<dbReference type="AlphaFoldDB" id="A0A2W7R888"/>
<comment type="subunit">
    <text evidence="4">The basal body constitutes a major portion of the flagellar organelle and consists of five rings (E,L,P,S, and M) mounted on a central rod. The rod consists of about 26 subunits of FlgG in the distal portion, and FlgB, FlgC and FlgF are thought to build up the proximal portion of the rod with about 6 subunits each.</text>
</comment>
<keyword evidence="8" id="KW-0969">Cilium</keyword>
<evidence type="ECO:0000313" key="9">
    <source>
        <dbReference type="Proteomes" id="UP000249364"/>
    </source>
</evidence>
<keyword evidence="8" id="KW-0966">Cell projection</keyword>
<evidence type="ECO:0000256" key="3">
    <source>
        <dbReference type="ARBA" id="ARBA00023143"/>
    </source>
</evidence>
<dbReference type="STRING" id="121821.GCA_001870675_02837"/>
<evidence type="ECO:0000256" key="2">
    <source>
        <dbReference type="ARBA" id="ARBA00009677"/>
    </source>
</evidence>
<keyword evidence="9" id="KW-1185">Reference proteome</keyword>
<evidence type="ECO:0000259" key="5">
    <source>
        <dbReference type="Pfam" id="PF00460"/>
    </source>
</evidence>
<dbReference type="InterPro" id="IPR053967">
    <property type="entry name" value="LlgE_F_G-like_D1"/>
</dbReference>
<accession>A0A2W7R888</accession>
<dbReference type="EMBL" id="QKZQ01000003">
    <property type="protein sequence ID" value="PZX46805.1"/>
    <property type="molecule type" value="Genomic_DNA"/>
</dbReference>
<evidence type="ECO:0000313" key="8">
    <source>
        <dbReference type="EMBL" id="PZX46805.1"/>
    </source>
</evidence>
<organism evidence="8 9">
    <name type="scientific">Roseinatronobacter thiooxidans</name>
    <dbReference type="NCBI Taxonomy" id="121821"/>
    <lineage>
        <taxon>Bacteria</taxon>
        <taxon>Pseudomonadati</taxon>
        <taxon>Pseudomonadota</taxon>
        <taxon>Alphaproteobacteria</taxon>
        <taxon>Rhodobacterales</taxon>
        <taxon>Paracoccaceae</taxon>
        <taxon>Roseinatronobacter</taxon>
    </lineage>
</organism>
<dbReference type="RefSeq" id="WP_071470639.1">
    <property type="nucleotide sequence ID" value="NZ_MEHT01000045.1"/>
</dbReference>
<feature type="domain" description="Flagellar basal body rod protein N-terminal" evidence="5">
    <location>
        <begin position="6"/>
        <end position="35"/>
    </location>
</feature>
<evidence type="ECO:0000256" key="4">
    <source>
        <dbReference type="RuleBase" id="RU362116"/>
    </source>
</evidence>
<keyword evidence="8" id="KW-0282">Flagellum</keyword>
<name>A0A2W7R888_9RHOB</name>
<dbReference type="Proteomes" id="UP000249364">
    <property type="component" value="Unassembled WGS sequence"/>
</dbReference>
<proteinExistence type="inferred from homology"/>
<gene>
    <name evidence="8" type="ORF">LY56_01014</name>
</gene>
<dbReference type="PANTHER" id="PTHR30435">
    <property type="entry name" value="FLAGELLAR PROTEIN"/>
    <property type="match status" value="1"/>
</dbReference>
<dbReference type="SUPFAM" id="SSF117143">
    <property type="entry name" value="Flagellar hook protein flgE"/>
    <property type="match status" value="1"/>
</dbReference>
<comment type="similarity">
    <text evidence="2 4">Belongs to the flagella basal body rod proteins family.</text>
</comment>
<dbReference type="Pfam" id="PF00460">
    <property type="entry name" value="Flg_bb_rod"/>
    <property type="match status" value="1"/>
</dbReference>
<dbReference type="OrthoDB" id="9804559at2"/>
<comment type="caution">
    <text evidence="8">The sequence shown here is derived from an EMBL/GenBank/DDBJ whole genome shotgun (WGS) entry which is preliminary data.</text>
</comment>
<dbReference type="NCBIfam" id="TIGR03506">
    <property type="entry name" value="FlgEFG_subfam"/>
    <property type="match status" value="1"/>
</dbReference>
<evidence type="ECO:0000256" key="1">
    <source>
        <dbReference type="ARBA" id="ARBA00004117"/>
    </source>
</evidence>
<feature type="domain" description="Flagellar hook protein FlgE/F/G-like D1" evidence="7">
    <location>
        <begin position="82"/>
        <end position="148"/>
    </location>
</feature>
<dbReference type="PANTHER" id="PTHR30435:SF19">
    <property type="entry name" value="FLAGELLAR BASAL-BODY ROD PROTEIN FLGG"/>
    <property type="match status" value="1"/>
</dbReference>
<dbReference type="NCBIfam" id="TIGR02490">
    <property type="entry name" value="flgF"/>
    <property type="match status" value="1"/>
</dbReference>